<dbReference type="Pfam" id="PF12802">
    <property type="entry name" value="MarR_2"/>
    <property type="match status" value="1"/>
</dbReference>
<evidence type="ECO:0000313" key="2">
    <source>
        <dbReference type="EMBL" id="WBP89038.1"/>
    </source>
</evidence>
<dbReference type="RefSeq" id="WP_270147134.1">
    <property type="nucleotide sequence ID" value="NZ_CP115450.1"/>
</dbReference>
<dbReference type="PANTHER" id="PTHR33164:SF104">
    <property type="entry name" value="TRANSCRIPTIONAL REGULATORY PROTEIN"/>
    <property type="match status" value="1"/>
</dbReference>
<dbReference type="Gene3D" id="1.10.10.10">
    <property type="entry name" value="Winged helix-like DNA-binding domain superfamily/Winged helix DNA-binding domain"/>
    <property type="match status" value="1"/>
</dbReference>
<feature type="domain" description="HTH marR-type" evidence="1">
    <location>
        <begin position="25"/>
        <end position="163"/>
    </location>
</feature>
<protein>
    <submittedName>
        <fullName evidence="2">MarR family transcriptional regulator</fullName>
    </submittedName>
</protein>
<dbReference type="InterPro" id="IPR036390">
    <property type="entry name" value="WH_DNA-bd_sf"/>
</dbReference>
<dbReference type="Proteomes" id="UP001212821">
    <property type="component" value="Chromosome"/>
</dbReference>
<dbReference type="SMART" id="SM00347">
    <property type="entry name" value="HTH_MARR"/>
    <property type="match status" value="1"/>
</dbReference>
<proteinExistence type="predicted"/>
<dbReference type="PROSITE" id="PS50995">
    <property type="entry name" value="HTH_MARR_2"/>
    <property type="match status" value="1"/>
</dbReference>
<evidence type="ECO:0000313" key="3">
    <source>
        <dbReference type="Proteomes" id="UP001212821"/>
    </source>
</evidence>
<accession>A0ABY7Q8J7</accession>
<reference evidence="3" key="1">
    <citation type="submission" date="2022-12" db="EMBL/GenBank/DDBJ databases">
        <authorList>
            <person name="Mo P."/>
        </authorList>
    </citation>
    <scope>NUCLEOTIDE SEQUENCE [LARGE SCALE GENOMIC DNA]</scope>
    <source>
        <strain evidence="3">HUAS 3-15</strain>
    </source>
</reference>
<sequence length="185" mass="19864">MATEVTAAQIARAWERERPGTPTGSIEVVTPVWWLAKLFTDDRARALRAAGIDAATLDLLSVLRRSGEPYALTTRELARRTLVTAGAISQRVARAEAQGLVVREPGEQAGHGRRAVLVSLTAAGHELVEQSVDVVLGREARLVGGLSEAERETLVGLLDKLLADVRRRVAGSEGVGEDREGRTDP</sequence>
<dbReference type="EMBL" id="CP115450">
    <property type="protein sequence ID" value="WBP89038.1"/>
    <property type="molecule type" value="Genomic_DNA"/>
</dbReference>
<dbReference type="SUPFAM" id="SSF46785">
    <property type="entry name" value="Winged helix' DNA-binding domain"/>
    <property type="match status" value="1"/>
</dbReference>
<evidence type="ECO:0000259" key="1">
    <source>
        <dbReference type="PROSITE" id="PS50995"/>
    </source>
</evidence>
<dbReference type="InterPro" id="IPR000835">
    <property type="entry name" value="HTH_MarR-typ"/>
</dbReference>
<gene>
    <name evidence="2" type="ORF">O1G21_26500</name>
</gene>
<organism evidence="2 3">
    <name type="scientific">Kitasatospora cathayae</name>
    <dbReference type="NCBI Taxonomy" id="3004092"/>
    <lineage>
        <taxon>Bacteria</taxon>
        <taxon>Bacillati</taxon>
        <taxon>Actinomycetota</taxon>
        <taxon>Actinomycetes</taxon>
        <taxon>Kitasatosporales</taxon>
        <taxon>Streptomycetaceae</taxon>
        <taxon>Kitasatospora</taxon>
    </lineage>
</organism>
<dbReference type="InterPro" id="IPR036388">
    <property type="entry name" value="WH-like_DNA-bd_sf"/>
</dbReference>
<dbReference type="InterPro" id="IPR039422">
    <property type="entry name" value="MarR/SlyA-like"/>
</dbReference>
<dbReference type="PANTHER" id="PTHR33164">
    <property type="entry name" value="TRANSCRIPTIONAL REGULATOR, MARR FAMILY"/>
    <property type="match status" value="1"/>
</dbReference>
<keyword evidence="3" id="KW-1185">Reference proteome</keyword>
<name>A0ABY7Q8J7_9ACTN</name>